<organism evidence="2 3">
    <name type="scientific">Psychrobacillus mangrovi</name>
    <dbReference type="NCBI Taxonomy" id="3117745"/>
    <lineage>
        <taxon>Bacteria</taxon>
        <taxon>Bacillati</taxon>
        <taxon>Bacillota</taxon>
        <taxon>Bacilli</taxon>
        <taxon>Bacillales</taxon>
        <taxon>Bacillaceae</taxon>
        <taxon>Psychrobacillus</taxon>
    </lineage>
</organism>
<dbReference type="Proteomes" id="UP001364890">
    <property type="component" value="Unassembled WGS sequence"/>
</dbReference>
<sequence length="244" mass="28501">MDLNLDKLRKLRLTTEKLNSSLSIETSKLMDEYYLKEYLVKLQQHIGAANMKVAASIFIKRYAFLSVIYLYTMTSNNKRLNISFKNVSLETKDSDELWLPCFYFHHLNVQALEGNRQDWRASSIEILFKEHISPILNNLSYVTKLSKLVLWENIAVYIFWLYETVLLEEGISQNVVKRAEEDFQSILSPTSNKLFGDYSENPLARYYKGELGTTSRKRITCCYSHLTNSDKYCTTCPHISKEKN</sequence>
<evidence type="ECO:0000259" key="1">
    <source>
        <dbReference type="Pfam" id="PF06276"/>
    </source>
</evidence>
<accession>A0ABU8F6L0</accession>
<protein>
    <submittedName>
        <fullName evidence="2">IucA/IucC family C-terminal-domain containing protein</fullName>
    </submittedName>
</protein>
<proteinExistence type="predicted"/>
<evidence type="ECO:0000313" key="2">
    <source>
        <dbReference type="EMBL" id="MEI4770659.1"/>
    </source>
</evidence>
<name>A0ABU8F6L0_9BACI</name>
<comment type="caution">
    <text evidence="2">The sequence shown here is derived from an EMBL/GenBank/DDBJ whole genome shotgun (WGS) entry which is preliminary data.</text>
</comment>
<dbReference type="EMBL" id="JBAWSY010000010">
    <property type="protein sequence ID" value="MEI4770659.1"/>
    <property type="molecule type" value="Genomic_DNA"/>
</dbReference>
<evidence type="ECO:0000313" key="3">
    <source>
        <dbReference type="Proteomes" id="UP001364890"/>
    </source>
</evidence>
<reference evidence="2 3" key="1">
    <citation type="submission" date="2024-01" db="EMBL/GenBank/DDBJ databases">
        <title>Seven novel Bacillus-like species.</title>
        <authorList>
            <person name="Liu G."/>
        </authorList>
    </citation>
    <scope>NUCLEOTIDE SEQUENCE [LARGE SCALE GENOMIC DNA]</scope>
    <source>
        <strain evidence="2 3">FJAT-51614</strain>
    </source>
</reference>
<feature type="domain" description="Aerobactin siderophore biosynthesis IucA/IucC-like C-terminal" evidence="1">
    <location>
        <begin position="57"/>
        <end position="165"/>
    </location>
</feature>
<keyword evidence="3" id="KW-1185">Reference proteome</keyword>
<dbReference type="Pfam" id="PF06276">
    <property type="entry name" value="FhuF"/>
    <property type="match status" value="1"/>
</dbReference>
<dbReference type="RefSeq" id="WP_336498219.1">
    <property type="nucleotide sequence ID" value="NZ_JBAWSY010000010.1"/>
</dbReference>
<dbReference type="InterPro" id="IPR022770">
    <property type="entry name" value="IucA/IucC-like_C"/>
</dbReference>
<gene>
    <name evidence="2" type="ORF">WAX74_13570</name>
</gene>